<dbReference type="SUPFAM" id="SSF68906">
    <property type="entry name" value="SAP domain"/>
    <property type="match status" value="1"/>
</dbReference>
<protein>
    <recommendedName>
        <fullName evidence="4">SAP domain-containing protein</fullName>
    </recommendedName>
</protein>
<evidence type="ECO:0008006" key="4">
    <source>
        <dbReference type="Google" id="ProtNLM"/>
    </source>
</evidence>
<dbReference type="InterPro" id="IPR036361">
    <property type="entry name" value="SAP_dom_sf"/>
</dbReference>
<feature type="region of interest" description="Disordered" evidence="1">
    <location>
        <begin position="23"/>
        <end position="44"/>
    </location>
</feature>
<evidence type="ECO:0000313" key="3">
    <source>
        <dbReference type="Proteomes" id="UP000801492"/>
    </source>
</evidence>
<proteinExistence type="predicted"/>
<dbReference type="EMBL" id="VTPC01069768">
    <property type="protein sequence ID" value="KAF2889193.1"/>
    <property type="molecule type" value="Genomic_DNA"/>
</dbReference>
<accession>A0A8K0CKQ8</accession>
<dbReference type="AlphaFoldDB" id="A0A8K0CKQ8"/>
<name>A0A8K0CKQ8_IGNLU</name>
<reference evidence="2" key="1">
    <citation type="submission" date="2019-08" db="EMBL/GenBank/DDBJ databases">
        <title>The genome of the North American firefly Photinus pyralis.</title>
        <authorList>
            <consortium name="Photinus pyralis genome working group"/>
            <person name="Fallon T.R."/>
            <person name="Sander Lower S.E."/>
            <person name="Weng J.-K."/>
        </authorList>
    </citation>
    <scope>NUCLEOTIDE SEQUENCE</scope>
    <source>
        <strain evidence="2">TRF0915ILg1</strain>
        <tissue evidence="2">Whole body</tissue>
    </source>
</reference>
<sequence>MSLRDTAKILKTGKSVMQRVKERNNLVSRKKEKVSKKSKDQKNTQIVHKCKEKNRKMVVKNVEEHKVLELKEHLQKRDIHIKSKKCVVIKRLREELNSSFVDIDSEVTAENNDEIKSKDLSGLIPQYFIV</sequence>
<dbReference type="Proteomes" id="UP000801492">
    <property type="component" value="Unassembled WGS sequence"/>
</dbReference>
<evidence type="ECO:0000313" key="2">
    <source>
        <dbReference type="EMBL" id="KAF2889193.1"/>
    </source>
</evidence>
<keyword evidence="3" id="KW-1185">Reference proteome</keyword>
<organism evidence="2 3">
    <name type="scientific">Ignelater luminosus</name>
    <name type="common">Cucubano</name>
    <name type="synonym">Pyrophorus luminosus</name>
    <dbReference type="NCBI Taxonomy" id="2038154"/>
    <lineage>
        <taxon>Eukaryota</taxon>
        <taxon>Metazoa</taxon>
        <taxon>Ecdysozoa</taxon>
        <taxon>Arthropoda</taxon>
        <taxon>Hexapoda</taxon>
        <taxon>Insecta</taxon>
        <taxon>Pterygota</taxon>
        <taxon>Neoptera</taxon>
        <taxon>Endopterygota</taxon>
        <taxon>Coleoptera</taxon>
        <taxon>Polyphaga</taxon>
        <taxon>Elateriformia</taxon>
        <taxon>Elateroidea</taxon>
        <taxon>Elateridae</taxon>
        <taxon>Agrypninae</taxon>
        <taxon>Pyrophorini</taxon>
        <taxon>Ignelater</taxon>
    </lineage>
</organism>
<evidence type="ECO:0000256" key="1">
    <source>
        <dbReference type="SAM" id="MobiDB-lite"/>
    </source>
</evidence>
<gene>
    <name evidence="2" type="ORF">ILUMI_16980</name>
</gene>
<comment type="caution">
    <text evidence="2">The sequence shown here is derived from an EMBL/GenBank/DDBJ whole genome shotgun (WGS) entry which is preliminary data.</text>
</comment>